<evidence type="ECO:0000256" key="4">
    <source>
        <dbReference type="ARBA" id="ARBA00022679"/>
    </source>
</evidence>
<dbReference type="CDD" id="cd00609">
    <property type="entry name" value="AAT_like"/>
    <property type="match status" value="1"/>
</dbReference>
<reference evidence="7" key="1">
    <citation type="submission" date="2018-05" db="EMBL/GenBank/DDBJ databases">
        <authorList>
            <person name="Lanie J.A."/>
            <person name="Ng W.-L."/>
            <person name="Kazmierczak K.M."/>
            <person name="Andrzejewski T.M."/>
            <person name="Davidsen T.M."/>
            <person name="Wayne K.J."/>
            <person name="Tettelin H."/>
            <person name="Glass J.I."/>
            <person name="Rusch D."/>
            <person name="Podicherti R."/>
            <person name="Tsui H.-C.T."/>
            <person name="Winkler M.E."/>
        </authorList>
    </citation>
    <scope>NUCLEOTIDE SEQUENCE</scope>
</reference>
<accession>A0A382EBG4</accession>
<dbReference type="InterPro" id="IPR015424">
    <property type="entry name" value="PyrdxlP-dep_Trfase"/>
</dbReference>
<comment type="cofactor">
    <cofactor evidence="1">
        <name>pyridoxal 5'-phosphate</name>
        <dbReference type="ChEBI" id="CHEBI:597326"/>
    </cofactor>
</comment>
<dbReference type="GO" id="GO:0008483">
    <property type="term" value="F:transaminase activity"/>
    <property type="evidence" value="ECO:0007669"/>
    <property type="project" value="UniProtKB-KW"/>
</dbReference>
<dbReference type="PROSITE" id="PS00105">
    <property type="entry name" value="AA_TRANSFER_CLASS_1"/>
    <property type="match status" value="1"/>
</dbReference>
<dbReference type="FunFam" id="3.40.640.10:FF:000033">
    <property type="entry name" value="Aspartate aminotransferase"/>
    <property type="match status" value="1"/>
</dbReference>
<evidence type="ECO:0000256" key="1">
    <source>
        <dbReference type="ARBA" id="ARBA00001933"/>
    </source>
</evidence>
<evidence type="ECO:0000259" key="6">
    <source>
        <dbReference type="Pfam" id="PF00155"/>
    </source>
</evidence>
<comment type="similarity">
    <text evidence="2">Belongs to the class-I pyridoxal-phosphate-dependent aminotransferase family.</text>
</comment>
<name>A0A382EBG4_9ZZZZ</name>
<dbReference type="InterPro" id="IPR004839">
    <property type="entry name" value="Aminotransferase_I/II_large"/>
</dbReference>
<dbReference type="SUPFAM" id="SSF53383">
    <property type="entry name" value="PLP-dependent transferases"/>
    <property type="match status" value="1"/>
</dbReference>
<dbReference type="PRINTS" id="PR00753">
    <property type="entry name" value="ACCSYNTHASE"/>
</dbReference>
<keyword evidence="3" id="KW-0032">Aminotransferase</keyword>
<dbReference type="Pfam" id="PF00155">
    <property type="entry name" value="Aminotran_1_2"/>
    <property type="match status" value="1"/>
</dbReference>
<dbReference type="EMBL" id="UINC01043717">
    <property type="protein sequence ID" value="SVB48146.1"/>
    <property type="molecule type" value="Genomic_DNA"/>
</dbReference>
<keyword evidence="5" id="KW-0663">Pyridoxal phosphate</keyword>
<evidence type="ECO:0000313" key="7">
    <source>
        <dbReference type="EMBL" id="SVB48146.1"/>
    </source>
</evidence>
<sequence>MDRLSKISSQIDGQPMFKTLDKVKKLETEGKNVIHFEIGDPDFQTPQNIIDAATTALNNDITHYTSSYGLMEFRQVICETTEKSRGFKPKIEQVLVTPGANISIFYAITCLVDPGYEVIVPNPGFPTYYSTIKMCNTVPVPIELKESNSFRMNPEDIEKKITDKTRLIVINSPQNPTGSVMTKDELKRVYDIAKKYDLYLYSDEIYARMMYENIEFHSPSIYDKCNERTIISNGFSKAFAMTGWRLGALIGPESVIERMATLLETTSSCVPPFIQKAGIEAIKGDQTSVKKMYSEFKQRRDILVGGLNSINGISCVKPFGAFYVFANIKDTKMSSEEFANYILDNALVAVLPGTDFGESGKGYVRLCYATSQNNILEALKRIKISLDKLQV</sequence>
<evidence type="ECO:0000256" key="3">
    <source>
        <dbReference type="ARBA" id="ARBA00022576"/>
    </source>
</evidence>
<dbReference type="AlphaFoldDB" id="A0A382EBG4"/>
<keyword evidence="4" id="KW-0808">Transferase</keyword>
<proteinExistence type="inferred from homology"/>
<dbReference type="InterPro" id="IPR015421">
    <property type="entry name" value="PyrdxlP-dep_Trfase_major"/>
</dbReference>
<feature type="domain" description="Aminotransferase class I/classII large" evidence="6">
    <location>
        <begin position="32"/>
        <end position="382"/>
    </location>
</feature>
<organism evidence="7">
    <name type="scientific">marine metagenome</name>
    <dbReference type="NCBI Taxonomy" id="408172"/>
    <lineage>
        <taxon>unclassified sequences</taxon>
        <taxon>metagenomes</taxon>
        <taxon>ecological metagenomes</taxon>
    </lineage>
</organism>
<evidence type="ECO:0000256" key="2">
    <source>
        <dbReference type="ARBA" id="ARBA00007441"/>
    </source>
</evidence>
<dbReference type="Gene3D" id="3.90.1150.10">
    <property type="entry name" value="Aspartate Aminotransferase, domain 1"/>
    <property type="match status" value="1"/>
</dbReference>
<dbReference type="GO" id="GO:0006520">
    <property type="term" value="P:amino acid metabolic process"/>
    <property type="evidence" value="ECO:0007669"/>
    <property type="project" value="InterPro"/>
</dbReference>
<gene>
    <name evidence="7" type="ORF">METZ01_LOCUS201000</name>
</gene>
<evidence type="ECO:0000256" key="5">
    <source>
        <dbReference type="ARBA" id="ARBA00022898"/>
    </source>
</evidence>
<dbReference type="Gene3D" id="3.40.640.10">
    <property type="entry name" value="Type I PLP-dependent aspartate aminotransferase-like (Major domain)"/>
    <property type="match status" value="1"/>
</dbReference>
<dbReference type="InterPro" id="IPR050596">
    <property type="entry name" value="AspAT/PAT-like"/>
</dbReference>
<dbReference type="InterPro" id="IPR004838">
    <property type="entry name" value="NHTrfase_class1_PyrdxlP-BS"/>
</dbReference>
<dbReference type="InterPro" id="IPR015422">
    <property type="entry name" value="PyrdxlP-dep_Trfase_small"/>
</dbReference>
<protein>
    <recommendedName>
        <fullName evidence="6">Aminotransferase class I/classII large domain-containing protein</fullName>
    </recommendedName>
</protein>
<dbReference type="PANTHER" id="PTHR46383">
    <property type="entry name" value="ASPARTATE AMINOTRANSFERASE"/>
    <property type="match status" value="1"/>
</dbReference>
<dbReference type="GO" id="GO:0030170">
    <property type="term" value="F:pyridoxal phosphate binding"/>
    <property type="evidence" value="ECO:0007669"/>
    <property type="project" value="InterPro"/>
</dbReference>
<dbReference type="PANTHER" id="PTHR46383:SF1">
    <property type="entry name" value="ASPARTATE AMINOTRANSFERASE"/>
    <property type="match status" value="1"/>
</dbReference>